<dbReference type="EMBL" id="LR796211">
    <property type="protein sequence ID" value="CAB4127564.1"/>
    <property type="molecule type" value="Genomic_DNA"/>
</dbReference>
<accession>A0A6J5KYK1</accession>
<protein>
    <recommendedName>
        <fullName evidence="2">Cupin domain-containing protein</fullName>
    </recommendedName>
</protein>
<dbReference type="SUPFAM" id="SSF51182">
    <property type="entry name" value="RmlC-like cupins"/>
    <property type="match status" value="1"/>
</dbReference>
<dbReference type="InterPro" id="IPR014710">
    <property type="entry name" value="RmlC-like_jellyroll"/>
</dbReference>
<dbReference type="Gene3D" id="2.60.120.10">
    <property type="entry name" value="Jelly Rolls"/>
    <property type="match status" value="1"/>
</dbReference>
<dbReference type="InterPro" id="IPR011051">
    <property type="entry name" value="RmlC_Cupin_sf"/>
</dbReference>
<name>A0A6J5KYK1_9CAUD</name>
<organism evidence="1">
    <name type="scientific">uncultured Caudovirales phage</name>
    <dbReference type="NCBI Taxonomy" id="2100421"/>
    <lineage>
        <taxon>Viruses</taxon>
        <taxon>Duplodnaviria</taxon>
        <taxon>Heunggongvirae</taxon>
        <taxon>Uroviricota</taxon>
        <taxon>Caudoviricetes</taxon>
        <taxon>Peduoviridae</taxon>
        <taxon>Maltschvirus</taxon>
        <taxon>Maltschvirus maltsch</taxon>
    </lineage>
</organism>
<evidence type="ECO:0008006" key="2">
    <source>
        <dbReference type="Google" id="ProtNLM"/>
    </source>
</evidence>
<reference evidence="1" key="1">
    <citation type="submission" date="2020-04" db="EMBL/GenBank/DDBJ databases">
        <authorList>
            <person name="Chiriac C."/>
            <person name="Salcher M."/>
            <person name="Ghai R."/>
            <person name="Kavagutti S V."/>
        </authorList>
    </citation>
    <scope>NUCLEOTIDE SEQUENCE</scope>
</reference>
<sequence length="107" mass="11884">MSLKIEFHGGDEKSGDVFVVETKAKAGYKLDQHTHDHTHLSYLVSGTALVDVGDNFIELIGPCSYVIEANKSHTVHAVTDIVWLCLWDAKLGIKDEAIESLKLVKEY</sequence>
<gene>
    <name evidence="1" type="ORF">UFOVP92_39</name>
</gene>
<proteinExistence type="predicted"/>
<evidence type="ECO:0000313" key="1">
    <source>
        <dbReference type="EMBL" id="CAB4127564.1"/>
    </source>
</evidence>